<dbReference type="EMBL" id="VTOX01000002">
    <property type="protein sequence ID" value="NKE65803.1"/>
    <property type="molecule type" value="Genomic_DNA"/>
</dbReference>
<reference evidence="1 2" key="1">
    <citation type="journal article" date="2020" name="Nature">
        <title>Bacterial chemolithoautotrophy via manganese oxidation.</title>
        <authorList>
            <person name="Yu H."/>
            <person name="Leadbetter J.R."/>
        </authorList>
    </citation>
    <scope>NUCLEOTIDE SEQUENCE [LARGE SCALE GENOMIC DNA]</scope>
    <source>
        <strain evidence="1 2">RBP-1</strain>
    </source>
</reference>
<name>A0A7X6DEV2_9BURK</name>
<evidence type="ECO:0008006" key="3">
    <source>
        <dbReference type="Google" id="ProtNLM"/>
    </source>
</evidence>
<dbReference type="AlphaFoldDB" id="A0A7X6DEV2"/>
<proteinExistence type="predicted"/>
<evidence type="ECO:0000313" key="1">
    <source>
        <dbReference type="EMBL" id="NKE65803.1"/>
    </source>
</evidence>
<comment type="caution">
    <text evidence="1">The sequence shown here is derived from an EMBL/GenBank/DDBJ whole genome shotgun (WGS) entry which is preliminary data.</text>
</comment>
<organism evidence="1 2">
    <name type="scientific">Ramlibacter lithotrophicus</name>
    <dbReference type="NCBI Taxonomy" id="2606681"/>
    <lineage>
        <taxon>Bacteria</taxon>
        <taxon>Pseudomonadati</taxon>
        <taxon>Pseudomonadota</taxon>
        <taxon>Betaproteobacteria</taxon>
        <taxon>Burkholderiales</taxon>
        <taxon>Comamonadaceae</taxon>
        <taxon>Ramlibacter</taxon>
    </lineage>
</organism>
<accession>A0A7X6DEV2</accession>
<dbReference type="Proteomes" id="UP000521868">
    <property type="component" value="Unassembled WGS sequence"/>
</dbReference>
<dbReference type="RefSeq" id="WP_168106886.1">
    <property type="nucleotide sequence ID" value="NZ_VTOX01000002.1"/>
</dbReference>
<sequence>MPFNVTVHHGLPHLLVAAGGPASLTDLCGLADLVATIAARAGYRRALIDLLATDISSLSFTNHLTLGAYVAERFGRLEQVATVVTPANRKGTSEKAAQRLGLRLRTFTSLDEAIDWISAGPP</sequence>
<evidence type="ECO:0000313" key="2">
    <source>
        <dbReference type="Proteomes" id="UP000521868"/>
    </source>
</evidence>
<keyword evidence="2" id="KW-1185">Reference proteome</keyword>
<gene>
    <name evidence="1" type="ORF">RAMLITH_08200</name>
</gene>
<protein>
    <recommendedName>
        <fullName evidence="3">STAS/SEC14 domain-containing protein</fullName>
    </recommendedName>
</protein>